<accession>A0ABP0GDZ8</accession>
<keyword evidence="2" id="KW-1185">Reference proteome</keyword>
<dbReference type="EMBL" id="CAWYQH010000108">
    <property type="protein sequence ID" value="CAK8689178.1"/>
    <property type="molecule type" value="Genomic_DNA"/>
</dbReference>
<name>A0ABP0GDZ8_CLALP</name>
<comment type="caution">
    <text evidence="1">The sequence shown here is derived from an EMBL/GenBank/DDBJ whole genome shotgun (WGS) entry which is preliminary data.</text>
</comment>
<sequence length="128" mass="14563">MTLESIRRKLNHSIKILDHVTFDVDGVGSSVEDSLVYMLETGQTTCIRQLTVKFRLQAGITRSNIVKRIQMFRNTLITLYTVGFRSFAVEDNIENGIKFSQALAFSRKTITLKVNYVNMRLGLCKTAL</sequence>
<reference evidence="1 2" key="1">
    <citation type="submission" date="2024-02" db="EMBL/GenBank/DDBJ databases">
        <authorList>
            <person name="Daric V."/>
            <person name="Darras S."/>
        </authorList>
    </citation>
    <scope>NUCLEOTIDE SEQUENCE [LARGE SCALE GENOMIC DNA]</scope>
</reference>
<proteinExistence type="predicted"/>
<organism evidence="1 2">
    <name type="scientific">Clavelina lepadiformis</name>
    <name type="common">Light-bulb sea squirt</name>
    <name type="synonym">Ascidia lepadiformis</name>
    <dbReference type="NCBI Taxonomy" id="159417"/>
    <lineage>
        <taxon>Eukaryota</taxon>
        <taxon>Metazoa</taxon>
        <taxon>Chordata</taxon>
        <taxon>Tunicata</taxon>
        <taxon>Ascidiacea</taxon>
        <taxon>Aplousobranchia</taxon>
        <taxon>Clavelinidae</taxon>
        <taxon>Clavelina</taxon>
    </lineage>
</organism>
<dbReference type="Proteomes" id="UP001642483">
    <property type="component" value="Unassembled WGS sequence"/>
</dbReference>
<evidence type="ECO:0000313" key="2">
    <source>
        <dbReference type="Proteomes" id="UP001642483"/>
    </source>
</evidence>
<protein>
    <submittedName>
        <fullName evidence="1">Uncharacterized protein</fullName>
    </submittedName>
</protein>
<evidence type="ECO:0000313" key="1">
    <source>
        <dbReference type="EMBL" id="CAK8689178.1"/>
    </source>
</evidence>
<gene>
    <name evidence="1" type="ORF">CVLEPA_LOCUS21140</name>
</gene>